<feature type="region of interest" description="Disordered" evidence="6">
    <location>
        <begin position="228"/>
        <end position="275"/>
    </location>
</feature>
<dbReference type="Pfam" id="PF00254">
    <property type="entry name" value="FKBP_C"/>
    <property type="match status" value="1"/>
</dbReference>
<evidence type="ECO:0000256" key="5">
    <source>
        <dbReference type="PROSITE-ProRule" id="PRU00277"/>
    </source>
</evidence>
<dbReference type="GO" id="GO:0003755">
    <property type="term" value="F:peptidyl-prolyl cis-trans isomerase activity"/>
    <property type="evidence" value="ECO:0007669"/>
    <property type="project" value="UniProtKB-KW"/>
</dbReference>
<keyword evidence="9" id="KW-1185">Reference proteome</keyword>
<feature type="compositionally biased region" description="Basic and acidic residues" evidence="6">
    <location>
        <begin position="228"/>
        <end position="258"/>
    </location>
</feature>
<proteinExistence type="predicted"/>
<feature type="region of interest" description="Disordered" evidence="6">
    <location>
        <begin position="103"/>
        <end position="133"/>
    </location>
</feature>
<evidence type="ECO:0000256" key="6">
    <source>
        <dbReference type="SAM" id="MobiDB-lite"/>
    </source>
</evidence>
<dbReference type="Pfam" id="PF17800">
    <property type="entry name" value="NPL"/>
    <property type="match status" value="1"/>
</dbReference>
<sequence>MAFWGIEVKPGKPFVHYFNQAFGRLRISQATLGIGSAIKKTVVQCNVGNKSPVLLCSLLPDRAESCHLELEFEEVDEVIFSVFGPRSVHLTGYYLAKTQRPVNAEDDSDTYGEDIGDMDTEKSNSYDGEDKYEDSFINDDDLEVFPPSPASLFEGASMEVTDSKRRKPEKGGRRRLKKKYQLSESDDDGFMHEQIIVNDSITSEIVESKDEDQRPISSLYKSGKILDHGNSAKEKVEETAETSDKKAGIDGSDIDKSNKTVIVDGDPKRKDEEVGHELKAEMKKKRKQKLKEGKALKVDLAICNNVSEEDRDQVDDGKVDNMEQNFSVKRDHQETDSKWVDGCADHAVDEHQSDDKRDKKKKRKFHEEDKLVVDAGKSIMLPKDATVSLKGIEGKKTDQKPSEAPSFSSGLIVEELEMGGSDGKIASAGKKVTVHFTLKLKDGGLIVQSTIESEPLKFRLGKGRVIGGLDVGVDGMREGGRRRLIIPPALGYGSEGSALGVPPNSELIMDVDLIRVR</sequence>
<feature type="domain" description="PPIase FKBP-type" evidence="7">
    <location>
        <begin position="429"/>
        <end position="517"/>
    </location>
</feature>
<dbReference type="PROSITE" id="PS50059">
    <property type="entry name" value="FKBP_PPIASE"/>
    <property type="match status" value="1"/>
</dbReference>
<dbReference type="EC" id="5.2.1.8" evidence="2 5"/>
<dbReference type="InterPro" id="IPR001179">
    <property type="entry name" value="PPIase_FKBP_dom"/>
</dbReference>
<dbReference type="EMBL" id="BSYO01000001">
    <property type="protein sequence ID" value="GMG98907.1"/>
    <property type="molecule type" value="Genomic_DNA"/>
</dbReference>
<evidence type="ECO:0000256" key="2">
    <source>
        <dbReference type="ARBA" id="ARBA00013194"/>
    </source>
</evidence>
<feature type="region of interest" description="Disordered" evidence="6">
    <location>
        <begin position="147"/>
        <end position="182"/>
    </location>
</feature>
<feature type="compositionally biased region" description="Basic and acidic residues" evidence="6">
    <location>
        <begin position="328"/>
        <end position="357"/>
    </location>
</feature>
<dbReference type="SUPFAM" id="SSF54534">
    <property type="entry name" value="FKBP-like"/>
    <property type="match status" value="1"/>
</dbReference>
<dbReference type="Proteomes" id="UP001279734">
    <property type="component" value="Unassembled WGS sequence"/>
</dbReference>
<evidence type="ECO:0000256" key="3">
    <source>
        <dbReference type="ARBA" id="ARBA00023110"/>
    </source>
</evidence>
<comment type="catalytic activity">
    <reaction evidence="1 5">
        <text>[protein]-peptidylproline (omega=180) = [protein]-peptidylproline (omega=0)</text>
        <dbReference type="Rhea" id="RHEA:16237"/>
        <dbReference type="Rhea" id="RHEA-COMP:10747"/>
        <dbReference type="Rhea" id="RHEA-COMP:10748"/>
        <dbReference type="ChEBI" id="CHEBI:83833"/>
        <dbReference type="ChEBI" id="CHEBI:83834"/>
        <dbReference type="EC" id="5.2.1.8"/>
    </reaction>
</comment>
<protein>
    <recommendedName>
        <fullName evidence="2 5">peptidylprolyl isomerase</fullName>
        <ecNumber evidence="2 5">5.2.1.8</ecNumber>
    </recommendedName>
</protein>
<organism evidence="8 9">
    <name type="scientific">Nepenthes gracilis</name>
    <name type="common">Slender pitcher plant</name>
    <dbReference type="NCBI Taxonomy" id="150966"/>
    <lineage>
        <taxon>Eukaryota</taxon>
        <taxon>Viridiplantae</taxon>
        <taxon>Streptophyta</taxon>
        <taxon>Embryophyta</taxon>
        <taxon>Tracheophyta</taxon>
        <taxon>Spermatophyta</taxon>
        <taxon>Magnoliopsida</taxon>
        <taxon>eudicotyledons</taxon>
        <taxon>Gunneridae</taxon>
        <taxon>Pentapetalae</taxon>
        <taxon>Caryophyllales</taxon>
        <taxon>Nepenthaceae</taxon>
        <taxon>Nepenthes</taxon>
    </lineage>
</organism>
<feature type="compositionally biased region" description="Basic and acidic residues" evidence="6">
    <location>
        <begin position="265"/>
        <end position="275"/>
    </location>
</feature>
<evidence type="ECO:0000313" key="8">
    <source>
        <dbReference type="EMBL" id="GMG98907.1"/>
    </source>
</evidence>
<reference evidence="8" key="1">
    <citation type="submission" date="2023-05" db="EMBL/GenBank/DDBJ databases">
        <title>Nepenthes gracilis genome sequencing.</title>
        <authorList>
            <person name="Fukushima K."/>
        </authorList>
    </citation>
    <scope>NUCLEOTIDE SEQUENCE</scope>
    <source>
        <strain evidence="8">SING2019-196</strain>
    </source>
</reference>
<feature type="compositionally biased region" description="Basic residues" evidence="6">
    <location>
        <begin position="164"/>
        <end position="180"/>
    </location>
</feature>
<dbReference type="InterPro" id="IPR041232">
    <property type="entry name" value="NPL"/>
</dbReference>
<dbReference type="PANTHER" id="PTHR43811:SF48">
    <property type="entry name" value="PEPTIDYL-PROLYL CIS-TRANS ISOMERASE FKBP43"/>
    <property type="match status" value="1"/>
</dbReference>
<evidence type="ECO:0000313" key="9">
    <source>
        <dbReference type="Proteomes" id="UP001279734"/>
    </source>
</evidence>
<evidence type="ECO:0000256" key="4">
    <source>
        <dbReference type="ARBA" id="ARBA00023235"/>
    </source>
</evidence>
<comment type="caution">
    <text evidence="8">The sequence shown here is derived from an EMBL/GenBank/DDBJ whole genome shotgun (WGS) entry which is preliminary data.</text>
</comment>
<name>A0AAD3RX49_NEPGR</name>
<gene>
    <name evidence="8" type="ORF">Nepgr_000747</name>
</gene>
<keyword evidence="3 5" id="KW-0697">Rotamase</keyword>
<dbReference type="Gene3D" id="2.60.120.340">
    <property type="entry name" value="Nucleoplasmin core domain"/>
    <property type="match status" value="1"/>
</dbReference>
<dbReference type="PANTHER" id="PTHR43811">
    <property type="entry name" value="FKBP-TYPE PEPTIDYL-PROLYL CIS-TRANS ISOMERASE FKPA"/>
    <property type="match status" value="1"/>
</dbReference>
<keyword evidence="4 5" id="KW-0413">Isomerase</keyword>
<feature type="compositionally biased region" description="Acidic residues" evidence="6">
    <location>
        <begin position="104"/>
        <end position="118"/>
    </location>
</feature>
<evidence type="ECO:0000256" key="1">
    <source>
        <dbReference type="ARBA" id="ARBA00000971"/>
    </source>
</evidence>
<dbReference type="AlphaFoldDB" id="A0AAD3RX49"/>
<evidence type="ECO:0000259" key="7">
    <source>
        <dbReference type="PROSITE" id="PS50059"/>
    </source>
</evidence>
<dbReference type="Gene3D" id="3.10.50.40">
    <property type="match status" value="1"/>
</dbReference>
<accession>A0AAD3RX49</accession>
<feature type="region of interest" description="Disordered" evidence="6">
    <location>
        <begin position="307"/>
        <end position="365"/>
    </location>
</feature>
<dbReference type="InterPro" id="IPR046357">
    <property type="entry name" value="PPIase_dom_sf"/>
</dbReference>